<evidence type="ECO:0000256" key="9">
    <source>
        <dbReference type="ARBA" id="ARBA00022884"/>
    </source>
</evidence>
<accession>A0A158QE85</accession>
<evidence type="ECO:0000256" key="19">
    <source>
        <dbReference type="PIRSR" id="PIRSR017689-1"/>
    </source>
</evidence>
<evidence type="ECO:0000256" key="4">
    <source>
        <dbReference type="ARBA" id="ARBA00007037"/>
    </source>
</evidence>
<feature type="binding site" evidence="19">
    <location>
        <position position="364"/>
    </location>
    <ligand>
        <name>tRNA</name>
        <dbReference type="ChEBI" id="CHEBI:17843"/>
    </ligand>
</feature>
<evidence type="ECO:0000256" key="17">
    <source>
        <dbReference type="ARBA" id="ARBA00048808"/>
    </source>
</evidence>
<dbReference type="STRING" id="6216.A0A158QE85"/>
<feature type="binding site" evidence="19">
    <location>
        <position position="135"/>
    </location>
    <ligand>
        <name>substrate</name>
    </ligand>
</feature>
<protein>
    <recommendedName>
        <fullName evidence="6 18">O-phosphoseryl-tRNA(Sec) selenium transferase</fullName>
        <ecNumber evidence="5 18">2.9.1.2</ecNumber>
    </recommendedName>
    <alternativeName>
        <fullName evidence="14 18">Selenocysteine synthase</fullName>
    </alternativeName>
    <alternativeName>
        <fullName evidence="15 18">Selenocysteinyl-tRNA(Sec) synthase</fullName>
    </alternativeName>
    <alternativeName>
        <fullName evidence="16 18">Sep-tRNA:Sec-tRNA synthase</fullName>
    </alternativeName>
</protein>
<feature type="binding site" evidence="19">
    <location>
        <position position="583"/>
    </location>
    <ligand>
        <name>tRNA</name>
        <dbReference type="ChEBI" id="CHEBI:17843"/>
    </ligand>
</feature>
<feature type="compositionally biased region" description="Basic and acidic residues" evidence="21">
    <location>
        <begin position="249"/>
        <end position="263"/>
    </location>
</feature>
<feature type="binding site" evidence="19">
    <location>
        <position position="113"/>
    </location>
    <ligand>
        <name>pyridoxal 5'-phosphate</name>
        <dbReference type="ChEBI" id="CHEBI:597326"/>
    </ligand>
</feature>
<comment type="cofactor">
    <cofactor evidence="1 18 20">
        <name>pyridoxal 5'-phosphate</name>
        <dbReference type="ChEBI" id="CHEBI:597326"/>
    </cofactor>
</comment>
<evidence type="ECO:0000256" key="8">
    <source>
        <dbReference type="ARBA" id="ARBA00022679"/>
    </source>
</evidence>
<evidence type="ECO:0000256" key="5">
    <source>
        <dbReference type="ARBA" id="ARBA00012464"/>
    </source>
</evidence>
<evidence type="ECO:0000256" key="15">
    <source>
        <dbReference type="ARBA" id="ARBA00032048"/>
    </source>
</evidence>
<dbReference type="PIRSF" id="PIRSF017689">
    <property type="entry name" value="SepSecS"/>
    <property type="match status" value="1"/>
</dbReference>
<evidence type="ECO:0000256" key="7">
    <source>
        <dbReference type="ARBA" id="ARBA00022555"/>
    </source>
</evidence>
<evidence type="ECO:0000256" key="16">
    <source>
        <dbReference type="ARBA" id="ARBA00032693"/>
    </source>
</evidence>
<dbReference type="GO" id="GO:0098621">
    <property type="term" value="F:O-phosphoseryl-tRNA(Sec) selenium transferase activity"/>
    <property type="evidence" value="ECO:0007669"/>
    <property type="project" value="UniProtKB-EC"/>
</dbReference>
<keyword evidence="12 18" id="KW-0711">Selenium</keyword>
<comment type="similarity">
    <text evidence="4 18">Belongs to the SepSecS family.</text>
</comment>
<evidence type="ECO:0000256" key="21">
    <source>
        <dbReference type="SAM" id="MobiDB-lite"/>
    </source>
</evidence>
<keyword evidence="9 18" id="KW-0694">RNA-binding</keyword>
<evidence type="ECO:0000256" key="14">
    <source>
        <dbReference type="ARBA" id="ARBA00030669"/>
    </source>
</evidence>
<dbReference type="UniPathway" id="UPA00906">
    <property type="reaction ID" value="UER00898"/>
</dbReference>
<evidence type="ECO:0000256" key="2">
    <source>
        <dbReference type="ARBA" id="ARBA00002552"/>
    </source>
</evidence>
<comment type="subunit">
    <text evidence="13">Homotetramer formed by a catalytic dimer and a non-catalytic dimer serving as a binding platform that orients tRNASec for catalysis. Each tetramer binds the CCA ends of two tRNAs which point to the active sites of the catalytic dimer.</text>
</comment>
<dbReference type="GO" id="GO:0001514">
    <property type="term" value="P:selenocysteine incorporation"/>
    <property type="evidence" value="ECO:0007669"/>
    <property type="project" value="TreeGrafter"/>
</dbReference>
<evidence type="ECO:0000313" key="22">
    <source>
        <dbReference type="EMBL" id="VDL59345.1"/>
    </source>
</evidence>
<feature type="binding site" evidence="19">
    <location>
        <position position="143"/>
    </location>
    <ligand>
        <name>substrate</name>
    </ligand>
</feature>
<evidence type="ECO:0000256" key="13">
    <source>
        <dbReference type="ARBA" id="ARBA00026053"/>
    </source>
</evidence>
<comment type="pathway">
    <text evidence="3 18">Aminoacyl-tRNA biosynthesis; selenocysteinyl-tRNA(Sec) biosynthesis; selenocysteinyl-tRNA(Sec) from L-seryl-tRNA(Sec) (archaeal/eukaryal route): step 2/2.</text>
</comment>
<comment type="function">
    <text evidence="2 18">Converts O-phosphoseryl-tRNA(Sec) to selenocysteinyl-tRNA(Sec) required for selenoprotein biosynthesis.</text>
</comment>
<evidence type="ECO:0000256" key="12">
    <source>
        <dbReference type="ARBA" id="ARBA00023266"/>
    </source>
</evidence>
<evidence type="ECO:0000256" key="18">
    <source>
        <dbReference type="PIRNR" id="PIRNR017689"/>
    </source>
</evidence>
<keyword evidence="10 18" id="KW-0663">Pyridoxal phosphate</keyword>
<evidence type="ECO:0000256" key="3">
    <source>
        <dbReference type="ARBA" id="ARBA00004822"/>
    </source>
</evidence>
<dbReference type="GO" id="GO:0001717">
    <property type="term" value="P:conversion of seryl-tRNAsec to selenocys-tRNAsec"/>
    <property type="evidence" value="ECO:0007669"/>
    <property type="project" value="UniProtKB-UniRule"/>
</dbReference>
<dbReference type="InterPro" id="IPR015421">
    <property type="entry name" value="PyrdxlP-dep_Trfase_major"/>
</dbReference>
<keyword evidence="18" id="KW-0963">Cytoplasm</keyword>
<dbReference type="EC" id="2.9.1.2" evidence="5 18"/>
<dbReference type="WBParaSite" id="HDID_0000702901-mRNA-1">
    <property type="protein sequence ID" value="HDID_0000702901-mRNA-1"/>
    <property type="gene ID" value="HDID_0000702901"/>
</dbReference>
<proteinExistence type="inferred from homology"/>
<dbReference type="EMBL" id="UYSG01010898">
    <property type="protein sequence ID" value="VDL59345.1"/>
    <property type="molecule type" value="Genomic_DNA"/>
</dbReference>
<evidence type="ECO:0000256" key="1">
    <source>
        <dbReference type="ARBA" id="ARBA00001933"/>
    </source>
</evidence>
<feature type="site" description="May act as a substrate filter by repelling compounds with a negatively charged alpha-carboxylate" evidence="20">
    <location>
        <position position="112"/>
    </location>
</feature>
<dbReference type="GO" id="GO:0005737">
    <property type="term" value="C:cytoplasm"/>
    <property type="evidence" value="ECO:0007669"/>
    <property type="project" value="UniProtKB-SubCell"/>
</dbReference>
<dbReference type="AlphaFoldDB" id="A0A158QE85"/>
<dbReference type="PANTHER" id="PTHR12944">
    <property type="entry name" value="SOLUBLE LIVER ANTIGEN/LIVER PANCREAS ANTIGEN"/>
    <property type="match status" value="1"/>
</dbReference>
<dbReference type="GO" id="GO:0000049">
    <property type="term" value="F:tRNA binding"/>
    <property type="evidence" value="ECO:0007669"/>
    <property type="project" value="UniProtKB-UniRule"/>
</dbReference>
<gene>
    <name evidence="22" type="ORF">HDID_LOCUS7027</name>
</gene>
<name>A0A158QE85_HYMDI</name>
<dbReference type="Pfam" id="PF05889">
    <property type="entry name" value="SepSecS"/>
    <property type="match status" value="2"/>
</dbReference>
<dbReference type="PANTHER" id="PTHR12944:SF2">
    <property type="entry name" value="O-PHOSPHOSERYL-TRNA(SEC) SELENIUM TRANSFERASE"/>
    <property type="match status" value="1"/>
</dbReference>
<dbReference type="InterPro" id="IPR015424">
    <property type="entry name" value="PyrdxlP-dep_Trfase"/>
</dbReference>
<dbReference type="SUPFAM" id="SSF53383">
    <property type="entry name" value="PLP-dependent transferases"/>
    <property type="match status" value="1"/>
</dbReference>
<keyword evidence="7 18" id="KW-0820">tRNA-binding</keyword>
<dbReference type="InterPro" id="IPR008829">
    <property type="entry name" value="SepSecS/SepCysS"/>
</dbReference>
<evidence type="ECO:0000256" key="20">
    <source>
        <dbReference type="PIRSR" id="PIRSR017689-50"/>
    </source>
</evidence>
<dbReference type="OrthoDB" id="10263545at2759"/>
<evidence type="ECO:0000256" key="6">
    <source>
        <dbReference type="ARBA" id="ARBA00021963"/>
    </source>
</evidence>
<dbReference type="InterPro" id="IPR019872">
    <property type="entry name" value="Sec-tRNA_Se_transferase"/>
</dbReference>
<reference evidence="22 23" key="2">
    <citation type="submission" date="2018-11" db="EMBL/GenBank/DDBJ databases">
        <authorList>
            <consortium name="Pathogen Informatics"/>
        </authorList>
    </citation>
    <scope>NUCLEOTIDE SEQUENCE [LARGE SCALE GENOMIC DNA]</scope>
</reference>
<sequence>MSRRRSIGVMIDTRLGIYVCANQIILRIQKEHSQAIPDLMDVFTEQISRYIETSHAQRATDRISGIDARFNNVMQTGCLPENGFSEVEIESIINRLSLMDSNNWSHSTGVGEREGRILLDLVRRRHFGLAHGIGRSGDITAIQPKAPGSSLINRLCNSMLLDWLRRSGSPSTQACLLVPMATGMTLTFCLLTLKKHRGPQAKYVIWPRIDQKSCLKCISAAGLIPIPIEPVFTAGRTNRKKKNKGAKGSGEDKAEKDDWKEEQYTDQLSSNMAGIENAMIDPESVLKAGEVLMKNDGDKQPGPESIVCVLTTTSCFSPRVPDRLPAITRLCRKYGNIPHLINNAYGVQSKRCMGLVECAWAEAKSTESKENSTQSSPPLDLLYVQSTDKNLMVPVGGAIIAGFSKNLIKEIAESYPGRASGTPSLDVFATLLHLGRQGWESLCSKREISYIKLAEGLKELADRHGLRLMNTPENPISLALSLKSLYTNNENDLTVHPDLLTQIGSRLFTQGCSGVRVVVPASMEKHFGLSPKCIGGVTMVGFNSHSCVSKEAYMNAAAALGQTPEEIDLFLTRLDKALTAFKRQLNKK</sequence>
<dbReference type="Gene3D" id="3.40.640.10">
    <property type="entry name" value="Type I PLP-dependent aspartate aminotransferase-like (Major domain)"/>
    <property type="match status" value="1"/>
</dbReference>
<dbReference type="Proteomes" id="UP000274504">
    <property type="component" value="Unassembled WGS sequence"/>
</dbReference>
<feature type="binding site" evidence="19">
    <location>
        <position position="136"/>
    </location>
    <ligand>
        <name>substrate</name>
    </ligand>
</feature>
<feature type="binding site" evidence="19">
    <location>
        <position position="418"/>
    </location>
    <ligand>
        <name>substrate</name>
    </ligand>
</feature>
<organism evidence="24">
    <name type="scientific">Hymenolepis diminuta</name>
    <name type="common">Rat tapeworm</name>
    <dbReference type="NCBI Taxonomy" id="6216"/>
    <lineage>
        <taxon>Eukaryota</taxon>
        <taxon>Metazoa</taxon>
        <taxon>Spiralia</taxon>
        <taxon>Lophotrochozoa</taxon>
        <taxon>Platyhelminthes</taxon>
        <taxon>Cestoda</taxon>
        <taxon>Eucestoda</taxon>
        <taxon>Cyclophyllidea</taxon>
        <taxon>Hymenolepididae</taxon>
        <taxon>Hymenolepis</taxon>
    </lineage>
</organism>
<keyword evidence="11 18" id="KW-0648">Protein biosynthesis</keyword>
<dbReference type="NCBIfam" id="TIGR03531">
    <property type="entry name" value="selenium_SpcS"/>
    <property type="match status" value="1"/>
</dbReference>
<reference evidence="24" key="1">
    <citation type="submission" date="2016-04" db="UniProtKB">
        <authorList>
            <consortium name="WormBaseParasite"/>
        </authorList>
    </citation>
    <scope>IDENTIFICATION</scope>
</reference>
<feature type="modified residue" description="N6-(pyridoxal phosphate)lysine" evidence="20">
    <location>
        <position position="389"/>
    </location>
</feature>
<comment type="catalytic activity">
    <reaction evidence="17 18">
        <text>O-phospho-L-seryl-tRNA(Sec) + selenophosphate + H2O = L-selenocysteinyl-tRNA(Sec) + 2 phosphate</text>
        <dbReference type="Rhea" id="RHEA:25041"/>
        <dbReference type="Rhea" id="RHEA-COMP:9743"/>
        <dbReference type="Rhea" id="RHEA-COMP:9947"/>
        <dbReference type="ChEBI" id="CHEBI:15377"/>
        <dbReference type="ChEBI" id="CHEBI:16144"/>
        <dbReference type="ChEBI" id="CHEBI:43474"/>
        <dbReference type="ChEBI" id="CHEBI:78551"/>
        <dbReference type="ChEBI" id="CHEBI:78573"/>
        <dbReference type="EC" id="2.9.1.2"/>
    </reaction>
</comment>
<evidence type="ECO:0000313" key="24">
    <source>
        <dbReference type="WBParaSite" id="HDID_0000702901-mRNA-1"/>
    </source>
</evidence>
<keyword evidence="8 18" id="KW-0808">Transferase</keyword>
<evidence type="ECO:0000256" key="10">
    <source>
        <dbReference type="ARBA" id="ARBA00022898"/>
    </source>
</evidence>
<evidence type="ECO:0000313" key="23">
    <source>
        <dbReference type="Proteomes" id="UP000274504"/>
    </source>
</evidence>
<evidence type="ECO:0000256" key="11">
    <source>
        <dbReference type="ARBA" id="ARBA00022917"/>
    </source>
</evidence>
<comment type="subcellular location">
    <subcellularLocation>
        <location evidence="18">Cytoplasm</location>
    </subcellularLocation>
</comment>
<feature type="region of interest" description="Disordered" evidence="21">
    <location>
        <begin position="238"/>
        <end position="266"/>
    </location>
</feature>